<evidence type="ECO:0000256" key="3">
    <source>
        <dbReference type="ARBA" id="ARBA00023288"/>
    </source>
</evidence>
<dbReference type="SUPFAM" id="SSF53850">
    <property type="entry name" value="Periplasmic binding protein-like II"/>
    <property type="match status" value="1"/>
</dbReference>
<dbReference type="PROSITE" id="PS51257">
    <property type="entry name" value="PROKAR_LIPOPROTEIN"/>
    <property type="match status" value="1"/>
</dbReference>
<evidence type="ECO:0000256" key="4">
    <source>
        <dbReference type="SAM" id="SignalP"/>
    </source>
</evidence>
<dbReference type="Proteomes" id="UP000831782">
    <property type="component" value="Chromosome"/>
</dbReference>
<feature type="domain" description="Solute-binding protein family 3/N-terminal" evidence="5">
    <location>
        <begin position="35"/>
        <end position="257"/>
    </location>
</feature>
<dbReference type="InterPro" id="IPR001638">
    <property type="entry name" value="Solute-binding_3/MltF_N"/>
</dbReference>
<accession>A0ABY4F6C9</accession>
<dbReference type="PANTHER" id="PTHR35936:SF17">
    <property type="entry name" value="ARGININE-BINDING EXTRACELLULAR PROTEIN ARTP"/>
    <property type="match status" value="1"/>
</dbReference>
<evidence type="ECO:0000256" key="2">
    <source>
        <dbReference type="ARBA" id="ARBA00023139"/>
    </source>
</evidence>
<organism evidence="7 8">
    <name type="scientific">Gracilibacillus caseinilyticus</name>
    <dbReference type="NCBI Taxonomy" id="2932256"/>
    <lineage>
        <taxon>Bacteria</taxon>
        <taxon>Bacillati</taxon>
        <taxon>Bacillota</taxon>
        <taxon>Bacilli</taxon>
        <taxon>Bacillales</taxon>
        <taxon>Bacillaceae</taxon>
        <taxon>Gracilibacillus</taxon>
    </lineage>
</organism>
<gene>
    <name evidence="7" type="ORF">MUN88_08070</name>
</gene>
<evidence type="ECO:0000313" key="8">
    <source>
        <dbReference type="Proteomes" id="UP000831782"/>
    </source>
</evidence>
<dbReference type="Gene3D" id="3.40.190.10">
    <property type="entry name" value="Periplasmic binding protein-like II"/>
    <property type="match status" value="2"/>
</dbReference>
<feature type="chain" id="PRO_5045306573" evidence="4">
    <location>
        <begin position="21"/>
        <end position="265"/>
    </location>
</feature>
<dbReference type="SMART" id="SM00079">
    <property type="entry name" value="PBPe"/>
    <property type="match status" value="1"/>
</dbReference>
<name>A0ABY4F6C9_9BACI</name>
<evidence type="ECO:0000259" key="5">
    <source>
        <dbReference type="SMART" id="SM00062"/>
    </source>
</evidence>
<reference evidence="7 8" key="1">
    <citation type="submission" date="2022-04" db="EMBL/GenBank/DDBJ databases">
        <title>Gracilibacillus sp. isolated from saltern.</title>
        <authorList>
            <person name="Won M."/>
            <person name="Lee C.-M."/>
            <person name="Woen H.-Y."/>
            <person name="Kwon S.-W."/>
        </authorList>
    </citation>
    <scope>NUCLEOTIDE SEQUENCE [LARGE SCALE GENOMIC DNA]</scope>
    <source>
        <strain evidence="7 8">SSWR10-1</strain>
    </source>
</reference>
<keyword evidence="2" id="KW-0564">Palmitate</keyword>
<evidence type="ECO:0000259" key="6">
    <source>
        <dbReference type="SMART" id="SM00079"/>
    </source>
</evidence>
<keyword evidence="3" id="KW-0449">Lipoprotein</keyword>
<dbReference type="EMBL" id="CP095072">
    <property type="protein sequence ID" value="UOQ50006.1"/>
    <property type="molecule type" value="Genomic_DNA"/>
</dbReference>
<feature type="domain" description="Ionotropic glutamate receptor C-terminal" evidence="6">
    <location>
        <begin position="35"/>
        <end position="256"/>
    </location>
</feature>
<dbReference type="Pfam" id="PF00497">
    <property type="entry name" value="SBP_bac_3"/>
    <property type="match status" value="1"/>
</dbReference>
<sequence>MNKWIKGFAALLLTVLVACGTDDSAEQTNGSDKPTLKVVTEAGFMPFTYLDKGEVVGFDIDLLAAVMEEAGYNYELENVGWDAMLLSVEQGDADLAIAGVTVNDERKQSYDFSSPYFESTHKIIFRSGENITSGQDIKDLKVGVQSGTTGAEAVEKILGKNADNISKYDSNTLALTSLQSGDVDAVVTDNVVADEYVANNPEADVEMISDPETFESEYYGIMFPKGSDIKKDIDAALQTLIENGTYADIYKEWFGVEPDTAALEQ</sequence>
<dbReference type="CDD" id="cd13624">
    <property type="entry name" value="PBP2_Arg_Lys_His"/>
    <property type="match status" value="1"/>
</dbReference>
<keyword evidence="1 4" id="KW-0732">Signal</keyword>
<evidence type="ECO:0000256" key="1">
    <source>
        <dbReference type="ARBA" id="ARBA00022729"/>
    </source>
</evidence>
<protein>
    <submittedName>
        <fullName evidence="7">Basic amino acid ABC transporter substrate-binding protein</fullName>
    </submittedName>
</protein>
<dbReference type="SMART" id="SM00062">
    <property type="entry name" value="PBPb"/>
    <property type="match status" value="1"/>
</dbReference>
<evidence type="ECO:0000313" key="7">
    <source>
        <dbReference type="EMBL" id="UOQ50006.1"/>
    </source>
</evidence>
<proteinExistence type="predicted"/>
<dbReference type="PANTHER" id="PTHR35936">
    <property type="entry name" value="MEMBRANE-BOUND LYTIC MUREIN TRANSGLYCOSYLASE F"/>
    <property type="match status" value="1"/>
</dbReference>
<keyword evidence="8" id="KW-1185">Reference proteome</keyword>
<dbReference type="RefSeq" id="WP_244723136.1">
    <property type="nucleotide sequence ID" value="NZ_CP095072.1"/>
</dbReference>
<feature type="signal peptide" evidence="4">
    <location>
        <begin position="1"/>
        <end position="20"/>
    </location>
</feature>
<dbReference type="InterPro" id="IPR001320">
    <property type="entry name" value="Iontro_rcpt_C"/>
</dbReference>